<feature type="transmembrane region" description="Helical" evidence="1">
    <location>
        <begin position="212"/>
        <end position="233"/>
    </location>
</feature>
<dbReference type="AlphaFoldDB" id="A0A060SYS3"/>
<dbReference type="OMA" id="PQYERLP"/>
<proteinExistence type="predicted"/>
<accession>A0A060SYS3</accession>
<evidence type="ECO:0000256" key="1">
    <source>
        <dbReference type="SAM" id="Phobius"/>
    </source>
</evidence>
<keyword evidence="3" id="KW-1185">Reference proteome</keyword>
<reference evidence="2" key="1">
    <citation type="submission" date="2014-01" db="EMBL/GenBank/DDBJ databases">
        <title>The genome of the white-rot fungus Pycnoporus cinnabarinus: a basidiomycete model with a versatile arsenal for lignocellulosic biomass breakdown.</title>
        <authorList>
            <person name="Levasseur A."/>
            <person name="Lomascolo A."/>
            <person name="Ruiz-Duenas F.J."/>
            <person name="Uzan E."/>
            <person name="Piumi F."/>
            <person name="Kues U."/>
            <person name="Ram A.F.J."/>
            <person name="Murat C."/>
            <person name="Haon M."/>
            <person name="Benoit I."/>
            <person name="Arfi Y."/>
            <person name="Chevret D."/>
            <person name="Drula E."/>
            <person name="Kwon M.J."/>
            <person name="Gouret P."/>
            <person name="Lesage-Meessen L."/>
            <person name="Lombard V."/>
            <person name="Mariette J."/>
            <person name="Noirot C."/>
            <person name="Park J."/>
            <person name="Patyshakuliyeva A."/>
            <person name="Wieneger R.A.B."/>
            <person name="Wosten H.A.B."/>
            <person name="Martin F."/>
            <person name="Coutinho P.M."/>
            <person name="de Vries R."/>
            <person name="Martinez A.T."/>
            <person name="Klopp C."/>
            <person name="Pontarotti P."/>
            <person name="Henrissat B."/>
            <person name="Record E."/>
        </authorList>
    </citation>
    <scope>NUCLEOTIDE SEQUENCE [LARGE SCALE GENOMIC DNA]</scope>
    <source>
        <strain evidence="2">BRFM137</strain>
    </source>
</reference>
<protein>
    <submittedName>
        <fullName evidence="2">Uncharacterized protein</fullName>
    </submittedName>
</protein>
<dbReference type="Proteomes" id="UP000029665">
    <property type="component" value="Unassembled WGS sequence"/>
</dbReference>
<organism evidence="2 3">
    <name type="scientific">Pycnoporus cinnabarinus</name>
    <name type="common">Cinnabar-red polypore</name>
    <name type="synonym">Trametes cinnabarina</name>
    <dbReference type="NCBI Taxonomy" id="5643"/>
    <lineage>
        <taxon>Eukaryota</taxon>
        <taxon>Fungi</taxon>
        <taxon>Dikarya</taxon>
        <taxon>Basidiomycota</taxon>
        <taxon>Agaricomycotina</taxon>
        <taxon>Agaricomycetes</taxon>
        <taxon>Polyporales</taxon>
        <taxon>Polyporaceae</taxon>
        <taxon>Trametes</taxon>
    </lineage>
</organism>
<dbReference type="OrthoDB" id="2742346at2759"/>
<name>A0A060SYS3_PYCCI</name>
<comment type="caution">
    <text evidence="2">The sequence shown here is derived from an EMBL/GenBank/DDBJ whole genome shotgun (WGS) entry which is preliminary data.</text>
</comment>
<dbReference type="EMBL" id="CCBP010000452">
    <property type="protein sequence ID" value="CDO77389.1"/>
    <property type="molecule type" value="Genomic_DNA"/>
</dbReference>
<feature type="transmembrane region" description="Helical" evidence="1">
    <location>
        <begin position="253"/>
        <end position="276"/>
    </location>
</feature>
<evidence type="ECO:0000313" key="3">
    <source>
        <dbReference type="Proteomes" id="UP000029665"/>
    </source>
</evidence>
<feature type="transmembrane region" description="Helical" evidence="1">
    <location>
        <begin position="146"/>
        <end position="171"/>
    </location>
</feature>
<dbReference type="HOGENOM" id="CLU_909569_0_0_1"/>
<keyword evidence="1" id="KW-0812">Transmembrane</keyword>
<feature type="transmembrane region" description="Helical" evidence="1">
    <location>
        <begin position="101"/>
        <end position="126"/>
    </location>
</feature>
<sequence>MTQVNLPPPYQASLTDERVLRATPLLHAGRAFLILGGPVVPPYSALPSYGPVVYDIEKGLLTEIDVGDSFAPPDDPTIGTDRSLTPAAAHKGGVLTNTVWYLWRGITLLSAGVPTAYMSSMSAYGFGRLFVLGFFSPYKDLPVLSGMVACFQGGIMIGGAVGVLGFFALCLRRACMAPEERQLQNMLAAKEAVQWRLEGEDRKAIIREPVEVNTVVPLAALLGAFGLVFSMAFKPGLAAEAQEIGFRYWHAVLLSVWGIIVVFLPSLIGAAISALFHRDPVRGWNAGSVVWRGIGSTWLESMRNYV</sequence>
<evidence type="ECO:0000313" key="2">
    <source>
        <dbReference type="EMBL" id="CDO77389.1"/>
    </source>
</evidence>
<keyword evidence="1" id="KW-1133">Transmembrane helix</keyword>
<gene>
    <name evidence="2" type="ORF">BN946_scf184835.g11</name>
</gene>
<keyword evidence="1" id="KW-0472">Membrane</keyword>